<reference evidence="11 12" key="1">
    <citation type="submission" date="2016-07" db="EMBL/GenBank/DDBJ databases">
        <title>Pervasive Adenine N6-methylation of Active Genes in Fungi.</title>
        <authorList>
            <consortium name="DOE Joint Genome Institute"/>
            <person name="Mondo S.J."/>
            <person name="Dannebaum R.O."/>
            <person name="Kuo R.C."/>
            <person name="Labutti K."/>
            <person name="Haridas S."/>
            <person name="Kuo A."/>
            <person name="Salamov A."/>
            <person name="Ahrendt S.R."/>
            <person name="Lipzen A."/>
            <person name="Sullivan W."/>
            <person name="Andreopoulos W.B."/>
            <person name="Clum A."/>
            <person name="Lindquist E."/>
            <person name="Daum C."/>
            <person name="Ramamoorthy G.K."/>
            <person name="Gryganskyi A."/>
            <person name="Culley D."/>
            <person name="Magnuson J.K."/>
            <person name="James T.Y."/>
            <person name="O'Malley M.A."/>
            <person name="Stajich J.E."/>
            <person name="Spatafora J.W."/>
            <person name="Visel A."/>
            <person name="Grigoriev I.V."/>
        </authorList>
    </citation>
    <scope>NUCLEOTIDE SEQUENCE [LARGE SCALE GENOMIC DNA]</scope>
    <source>
        <strain evidence="11 12">12-1054</strain>
    </source>
</reference>
<evidence type="ECO:0000313" key="12">
    <source>
        <dbReference type="Proteomes" id="UP000193685"/>
    </source>
</evidence>
<dbReference type="InterPro" id="IPR029026">
    <property type="entry name" value="tRNA_m1G_MTases_N"/>
</dbReference>
<dbReference type="OMA" id="VHNTFEL"/>
<evidence type="ECO:0000256" key="8">
    <source>
        <dbReference type="ARBA" id="ARBA00022730"/>
    </source>
</evidence>
<evidence type="ECO:0000256" key="10">
    <source>
        <dbReference type="ARBA" id="ARBA00023242"/>
    </source>
</evidence>
<organism evidence="11 12">
    <name type="scientific">Protomyces lactucae-debilis</name>
    <dbReference type="NCBI Taxonomy" id="2754530"/>
    <lineage>
        <taxon>Eukaryota</taxon>
        <taxon>Fungi</taxon>
        <taxon>Dikarya</taxon>
        <taxon>Ascomycota</taxon>
        <taxon>Taphrinomycotina</taxon>
        <taxon>Taphrinomycetes</taxon>
        <taxon>Taphrinales</taxon>
        <taxon>Protomycetaceae</taxon>
        <taxon>Protomyces</taxon>
    </lineage>
</organism>
<evidence type="ECO:0000256" key="9">
    <source>
        <dbReference type="ARBA" id="ARBA00022884"/>
    </source>
</evidence>
<dbReference type="GO" id="GO:0070475">
    <property type="term" value="P:rRNA base methylation"/>
    <property type="evidence" value="ECO:0007669"/>
    <property type="project" value="InterPro"/>
</dbReference>
<dbReference type="RefSeq" id="XP_040723081.1">
    <property type="nucleotide sequence ID" value="XM_040868026.1"/>
</dbReference>
<dbReference type="OrthoDB" id="269804at2759"/>
<dbReference type="CDD" id="cd18088">
    <property type="entry name" value="Nep1-like"/>
    <property type="match status" value="1"/>
</dbReference>
<evidence type="ECO:0000256" key="5">
    <source>
        <dbReference type="ARBA" id="ARBA00022603"/>
    </source>
</evidence>
<proteinExistence type="inferred from homology"/>
<dbReference type="SUPFAM" id="SSF75217">
    <property type="entry name" value="alpha/beta knot"/>
    <property type="match status" value="1"/>
</dbReference>
<evidence type="ECO:0000256" key="6">
    <source>
        <dbReference type="ARBA" id="ARBA00022679"/>
    </source>
</evidence>
<dbReference type="GO" id="GO:0070037">
    <property type="term" value="F:rRNA (pseudouridine) methyltransferase activity"/>
    <property type="evidence" value="ECO:0007669"/>
    <property type="project" value="InterPro"/>
</dbReference>
<evidence type="ECO:0000256" key="1">
    <source>
        <dbReference type="ARBA" id="ARBA00004604"/>
    </source>
</evidence>
<keyword evidence="7" id="KW-0949">S-adenosyl-L-methionine</keyword>
<keyword evidence="5 11" id="KW-0489">Methyltransferase</keyword>
<keyword evidence="8" id="KW-0699">rRNA-binding</keyword>
<dbReference type="EMBL" id="MCFI01000019">
    <property type="protein sequence ID" value="ORY77696.1"/>
    <property type="molecule type" value="Genomic_DNA"/>
</dbReference>
<dbReference type="PANTHER" id="PTHR12636">
    <property type="entry name" value="NEP1/MRA1"/>
    <property type="match status" value="1"/>
</dbReference>
<keyword evidence="3" id="KW-0690">Ribosome biogenesis</keyword>
<dbReference type="PANTHER" id="PTHR12636:SF5">
    <property type="entry name" value="RIBOSOMAL RNA SMALL SUBUNIT METHYLTRANSFERASE NEP1"/>
    <property type="match status" value="1"/>
</dbReference>
<dbReference type="GeneID" id="63784625"/>
<comment type="similarity">
    <text evidence="2">Belongs to the class IV-like SAM-binding methyltransferase superfamily. RNA methyltransferase NEP1 family.</text>
</comment>
<keyword evidence="4" id="KW-0698">rRNA processing</keyword>
<dbReference type="GO" id="GO:0032040">
    <property type="term" value="C:small-subunit processome"/>
    <property type="evidence" value="ECO:0007669"/>
    <property type="project" value="TreeGrafter"/>
</dbReference>
<gene>
    <name evidence="11" type="ORF">BCR37DRAFT_350689</name>
</gene>
<keyword evidence="12" id="KW-1185">Reference proteome</keyword>
<keyword evidence="9" id="KW-0694">RNA-binding</keyword>
<dbReference type="Pfam" id="PF03587">
    <property type="entry name" value="EMG1"/>
    <property type="match status" value="1"/>
</dbReference>
<evidence type="ECO:0000256" key="4">
    <source>
        <dbReference type="ARBA" id="ARBA00022552"/>
    </source>
</evidence>
<dbReference type="STRING" id="56484.A0A1Y2F2Y7"/>
<protein>
    <submittedName>
        <fullName evidence="11">Alpha/beta knot methyltransferase</fullName>
    </submittedName>
</protein>
<evidence type="ECO:0000256" key="2">
    <source>
        <dbReference type="ARBA" id="ARBA00008115"/>
    </source>
</evidence>
<keyword evidence="6 11" id="KW-0808">Transferase</keyword>
<evidence type="ECO:0000256" key="7">
    <source>
        <dbReference type="ARBA" id="ARBA00022691"/>
    </source>
</evidence>
<sequence>RRLIVVLEKACLETYKVGKAKESKYALLNCDDHQGILKKMGREIADARPDIAHQVLLTLLDSPLNKAGFLQIYIHTARNVLIEVNPQVRLPRTFKRFSGLMVQLLHKLSIRSTSSSSSKLLKVIKNPITDHLPPNCHKITLSHDAPTIRVADYVRRLPEDQSLCVFIGAMAHGADDFADFYVDEKVSVSDYSLSASVSASKFLHGCEDVWM</sequence>
<dbReference type="InterPro" id="IPR029028">
    <property type="entry name" value="Alpha/beta_knot_MTases"/>
</dbReference>
<evidence type="ECO:0000313" key="11">
    <source>
        <dbReference type="EMBL" id="ORY77696.1"/>
    </source>
</evidence>
<dbReference type="GO" id="GO:0019843">
    <property type="term" value="F:rRNA binding"/>
    <property type="evidence" value="ECO:0007669"/>
    <property type="project" value="UniProtKB-KW"/>
</dbReference>
<dbReference type="Proteomes" id="UP000193685">
    <property type="component" value="Unassembled WGS sequence"/>
</dbReference>
<dbReference type="FunFam" id="3.40.1280.10:FF:000003">
    <property type="entry name" value="Ribosomal RNA small subunit methyltransferase"/>
    <property type="match status" value="1"/>
</dbReference>
<dbReference type="AlphaFoldDB" id="A0A1Y2F2Y7"/>
<dbReference type="Gene3D" id="3.40.1280.10">
    <property type="match status" value="1"/>
</dbReference>
<name>A0A1Y2F2Y7_PROLT</name>
<keyword evidence="10" id="KW-0539">Nucleus</keyword>
<evidence type="ECO:0000256" key="3">
    <source>
        <dbReference type="ARBA" id="ARBA00022517"/>
    </source>
</evidence>
<dbReference type="InterPro" id="IPR005304">
    <property type="entry name" value="Rbsml_bgen_MeTrfase_EMG1/NEP1"/>
</dbReference>
<comment type="subcellular location">
    <subcellularLocation>
        <location evidence="1">Nucleus</location>
        <location evidence="1">Nucleolus</location>
    </subcellularLocation>
</comment>
<feature type="non-terminal residue" evidence="11">
    <location>
        <position position="1"/>
    </location>
</feature>
<accession>A0A1Y2F2Y7</accession>
<comment type="caution">
    <text evidence="11">The sequence shown here is derived from an EMBL/GenBank/DDBJ whole genome shotgun (WGS) entry which is preliminary data.</text>
</comment>